<dbReference type="Proteomes" id="UP001444661">
    <property type="component" value="Unassembled WGS sequence"/>
</dbReference>
<comment type="caution">
    <text evidence="1">The sequence shown here is derived from an EMBL/GenBank/DDBJ whole genome shotgun (WGS) entry which is preliminary data.</text>
</comment>
<reference evidence="1 2" key="1">
    <citation type="submission" date="2023-01" db="EMBL/GenBank/DDBJ databases">
        <title>Analysis of 21 Apiospora genomes using comparative genomics revels a genus with tremendous synthesis potential of carbohydrate active enzymes and secondary metabolites.</title>
        <authorList>
            <person name="Sorensen T."/>
        </authorList>
    </citation>
    <scope>NUCLEOTIDE SEQUENCE [LARGE SCALE GENOMIC DNA]</scope>
    <source>
        <strain evidence="1 2">CBS 33761</strain>
    </source>
</reference>
<gene>
    <name evidence="1" type="ORF">PG993_003184</name>
</gene>
<organism evidence="1 2">
    <name type="scientific">Apiospora rasikravindrae</name>
    <dbReference type="NCBI Taxonomy" id="990691"/>
    <lineage>
        <taxon>Eukaryota</taxon>
        <taxon>Fungi</taxon>
        <taxon>Dikarya</taxon>
        <taxon>Ascomycota</taxon>
        <taxon>Pezizomycotina</taxon>
        <taxon>Sordariomycetes</taxon>
        <taxon>Xylariomycetidae</taxon>
        <taxon>Amphisphaeriales</taxon>
        <taxon>Apiosporaceae</taxon>
        <taxon>Apiospora</taxon>
    </lineage>
</organism>
<protein>
    <submittedName>
        <fullName evidence="1">Uncharacterized protein</fullName>
    </submittedName>
</protein>
<dbReference type="EMBL" id="JAQQWK010000002">
    <property type="protein sequence ID" value="KAK8051799.1"/>
    <property type="molecule type" value="Genomic_DNA"/>
</dbReference>
<accession>A0ABR1U1J7</accession>
<keyword evidence="2" id="KW-1185">Reference proteome</keyword>
<name>A0ABR1U1J7_9PEZI</name>
<sequence>MAAQSSKILDIAKALRGGDGASAIPAFWFGTNDTPISNSLYDIYAVRFPDDKDTTTAATWAIRIPSQKGSNTLPPESITAMMEAEMGILAELNDKGFPWSPG</sequence>
<evidence type="ECO:0000313" key="2">
    <source>
        <dbReference type="Proteomes" id="UP001444661"/>
    </source>
</evidence>
<evidence type="ECO:0000313" key="1">
    <source>
        <dbReference type="EMBL" id="KAK8051799.1"/>
    </source>
</evidence>
<proteinExistence type="predicted"/>